<dbReference type="Pfam" id="PF08378">
    <property type="entry name" value="NERD"/>
    <property type="match status" value="1"/>
</dbReference>
<organism evidence="2 3">
    <name type="scientific">Allobacillus halotolerans</name>
    <dbReference type="NCBI Taxonomy" id="570278"/>
    <lineage>
        <taxon>Bacteria</taxon>
        <taxon>Bacillati</taxon>
        <taxon>Bacillota</taxon>
        <taxon>Bacilli</taxon>
        <taxon>Bacillales</taxon>
        <taxon>Bacillaceae</taxon>
        <taxon>Allobacillus</taxon>
    </lineage>
</organism>
<accession>A0ABS6GSJ2</accession>
<reference evidence="2 3" key="1">
    <citation type="journal article" date="2011" name="Int. J. Syst. Evol. Microbiol.">
        <title>Allobacillus halotolerans gen. nov., sp. nov. isolated from shrimp paste.</title>
        <authorList>
            <person name="Sheu S.Y."/>
            <person name="Arun A.B."/>
            <person name="Jiang S.R."/>
            <person name="Young C.C."/>
            <person name="Chen W.M."/>
        </authorList>
    </citation>
    <scope>NUCLEOTIDE SEQUENCE [LARGE SCALE GENOMIC DNA]</scope>
    <source>
        <strain evidence="2 3">LMG 24826</strain>
    </source>
</reference>
<sequence length="340" mass="39420">MLMKNHEVPLALLKLAAHKRRLPQNHPKYQKIVNDWALYNSGYRGELALDYYLHRFNRSENFLLHSLRLQHKQNFQIDTVILHPNFILLIEVKNLSGKVNFDHGFGLMTRETSGQVQSFQDPIIQAENQAFHLQNWLNDFGVSGIPVESLVVFVNNHVHLTRSDEQNVDPRIIHANKLADTYNELHHKYPQNFLSNQTLHSIGQQMIQENKPLQVDLFHKYQLTPKAIQPGVICPACDFSSMKRNHGYWQCESCGHSSKSTHIDALKDFYLLFNDQITNREARWLFQIDSRKVARNLLAKQTLIGKNKGASYQLAFDTERDFAYLLSTKEKDQAGYSLVP</sequence>
<keyword evidence="3" id="KW-1185">Reference proteome</keyword>
<dbReference type="Proteomes" id="UP000812672">
    <property type="component" value="Unassembled WGS sequence"/>
</dbReference>
<dbReference type="PROSITE" id="PS50965">
    <property type="entry name" value="NERD"/>
    <property type="match status" value="1"/>
</dbReference>
<dbReference type="RefSeq" id="WP_216687829.1">
    <property type="nucleotide sequence ID" value="NZ_CAUPKR010000024.1"/>
</dbReference>
<evidence type="ECO:0000313" key="2">
    <source>
        <dbReference type="EMBL" id="MBU6081865.1"/>
    </source>
</evidence>
<feature type="domain" description="NERD" evidence="1">
    <location>
        <begin position="41"/>
        <end position="156"/>
    </location>
</feature>
<proteinExistence type="predicted"/>
<evidence type="ECO:0000259" key="1">
    <source>
        <dbReference type="PROSITE" id="PS50965"/>
    </source>
</evidence>
<protein>
    <submittedName>
        <fullName evidence="2">NERD domain-containing protein</fullName>
    </submittedName>
</protein>
<gene>
    <name evidence="2" type="ORF">KQ486_12655</name>
</gene>
<dbReference type="InterPro" id="IPR011528">
    <property type="entry name" value="NERD"/>
</dbReference>
<name>A0ABS6GSJ2_9BACI</name>
<dbReference type="EMBL" id="JAHLZF010000024">
    <property type="protein sequence ID" value="MBU6081865.1"/>
    <property type="molecule type" value="Genomic_DNA"/>
</dbReference>
<comment type="caution">
    <text evidence="2">The sequence shown here is derived from an EMBL/GenBank/DDBJ whole genome shotgun (WGS) entry which is preliminary data.</text>
</comment>
<evidence type="ECO:0000313" key="3">
    <source>
        <dbReference type="Proteomes" id="UP000812672"/>
    </source>
</evidence>